<name>A0A414P817_9FIRM</name>
<keyword evidence="1" id="KW-0812">Transmembrane</keyword>
<evidence type="ECO:0000313" key="2">
    <source>
        <dbReference type="EMBL" id="RHF62283.1"/>
    </source>
</evidence>
<keyword evidence="1" id="KW-0472">Membrane</keyword>
<evidence type="ECO:0000313" key="3">
    <source>
        <dbReference type="Proteomes" id="UP000284902"/>
    </source>
</evidence>
<proteinExistence type="predicted"/>
<feature type="transmembrane region" description="Helical" evidence="1">
    <location>
        <begin position="75"/>
        <end position="98"/>
    </location>
</feature>
<dbReference type="RefSeq" id="WP_118212533.1">
    <property type="nucleotide sequence ID" value="NZ_CBCSYD010000004.1"/>
</dbReference>
<keyword evidence="1" id="KW-1133">Transmembrane helix</keyword>
<organism evidence="2 3">
    <name type="scientific">[Ruminococcus] lactaris</name>
    <dbReference type="NCBI Taxonomy" id="46228"/>
    <lineage>
        <taxon>Bacteria</taxon>
        <taxon>Bacillati</taxon>
        <taxon>Bacillota</taxon>
        <taxon>Clostridia</taxon>
        <taxon>Lachnospirales</taxon>
        <taxon>Lachnospiraceae</taxon>
        <taxon>Mediterraneibacter</taxon>
    </lineage>
</organism>
<sequence>MTTKQMLEQEIRNTIEAVHELEVGSKQHTDAVDTLTQMLEKYNQMDRLDAEIQEKYDSKQAEVTLKEKQLKQEKLGGIIGHVLTGVQIVACGILIPIWGVKAAAEYEKEGVFKNVWTKNTITDILPKRKK</sequence>
<reference evidence="2 3" key="1">
    <citation type="submission" date="2018-08" db="EMBL/GenBank/DDBJ databases">
        <title>A genome reference for cultivated species of the human gut microbiota.</title>
        <authorList>
            <person name="Zou Y."/>
            <person name="Xue W."/>
            <person name="Luo G."/>
        </authorList>
    </citation>
    <scope>NUCLEOTIDE SEQUENCE [LARGE SCALE GENOMIC DNA]</scope>
    <source>
        <strain evidence="2 3">AM25-1LB</strain>
    </source>
</reference>
<dbReference type="EMBL" id="QRHG01000006">
    <property type="protein sequence ID" value="RHF62283.1"/>
    <property type="molecule type" value="Genomic_DNA"/>
</dbReference>
<dbReference type="AlphaFoldDB" id="A0A414P817"/>
<comment type="caution">
    <text evidence="2">The sequence shown here is derived from an EMBL/GenBank/DDBJ whole genome shotgun (WGS) entry which is preliminary data.</text>
</comment>
<evidence type="ECO:0000256" key="1">
    <source>
        <dbReference type="SAM" id="Phobius"/>
    </source>
</evidence>
<protein>
    <submittedName>
        <fullName evidence="2">Uncharacterized protein</fullName>
    </submittedName>
</protein>
<accession>A0A414P817</accession>
<gene>
    <name evidence="2" type="ORF">DW672_03320</name>
</gene>
<dbReference type="Proteomes" id="UP000284902">
    <property type="component" value="Unassembled WGS sequence"/>
</dbReference>